<dbReference type="RefSeq" id="WP_060913022.1">
    <property type="nucleotide sequence ID" value="NZ_CP126001.1"/>
</dbReference>
<protein>
    <submittedName>
        <fullName evidence="1">Uncharacterized protein</fullName>
    </submittedName>
</protein>
<dbReference type="EMBL" id="AP014685">
    <property type="protein sequence ID" value="BAR60678.1"/>
    <property type="molecule type" value="Genomic_DNA"/>
</dbReference>
<reference evidence="1 2" key="1">
    <citation type="submission" date="2014-11" db="EMBL/GenBank/DDBJ databases">
        <title>Symbiosis island explosion on the genome of extra-slow-growing strains of soybean bradyrhizobia with massive insertion sequences.</title>
        <authorList>
            <person name="Iida T."/>
            <person name="Minamisawa K."/>
        </authorList>
    </citation>
    <scope>NUCLEOTIDE SEQUENCE [LARGE SCALE GENOMIC DNA]</scope>
    <source>
        <strain evidence="1 2">NK6</strain>
    </source>
</reference>
<dbReference type="AlphaFoldDB" id="A0A0E4FYK9"/>
<sequence>MIIECFAGGSVRLDEPLDFRKFKLVLHAGASPEVLARTGITLLDDRDALVSIDLVPTLEGRPNDASWDRQYAEMVAKAREHGWIDIPRNAIRAHVEPAL</sequence>
<evidence type="ECO:0000313" key="1">
    <source>
        <dbReference type="EMBL" id="BAR60678.1"/>
    </source>
</evidence>
<name>A0A0E4FYK9_9BRAD</name>
<proteinExistence type="predicted"/>
<gene>
    <name evidence="1" type="ORF">NK6_7527</name>
</gene>
<evidence type="ECO:0000313" key="2">
    <source>
        <dbReference type="Proteomes" id="UP000063308"/>
    </source>
</evidence>
<dbReference type="Proteomes" id="UP000063308">
    <property type="component" value="Chromosome"/>
</dbReference>
<accession>A0A0E4FYK9</accession>
<organism evidence="1 2">
    <name type="scientific">Bradyrhizobium diazoefficiens</name>
    <dbReference type="NCBI Taxonomy" id="1355477"/>
    <lineage>
        <taxon>Bacteria</taxon>
        <taxon>Pseudomonadati</taxon>
        <taxon>Pseudomonadota</taxon>
        <taxon>Alphaproteobacteria</taxon>
        <taxon>Hyphomicrobiales</taxon>
        <taxon>Nitrobacteraceae</taxon>
        <taxon>Bradyrhizobium</taxon>
    </lineage>
</organism>